<feature type="region of interest" description="Disordered" evidence="2">
    <location>
        <begin position="297"/>
        <end position="322"/>
    </location>
</feature>
<gene>
    <name evidence="3" type="ORF">K435DRAFT_794152</name>
</gene>
<feature type="compositionally biased region" description="Basic residues" evidence="2">
    <location>
        <begin position="920"/>
        <end position="933"/>
    </location>
</feature>
<dbReference type="AlphaFoldDB" id="A0A4S8MDE6"/>
<evidence type="ECO:0000256" key="1">
    <source>
        <dbReference type="SAM" id="Coils"/>
    </source>
</evidence>
<accession>A0A4S8MDE6</accession>
<feature type="coiled-coil region" evidence="1">
    <location>
        <begin position="673"/>
        <end position="763"/>
    </location>
</feature>
<evidence type="ECO:0000313" key="4">
    <source>
        <dbReference type="Proteomes" id="UP000297245"/>
    </source>
</evidence>
<keyword evidence="4" id="KW-1185">Reference proteome</keyword>
<evidence type="ECO:0000313" key="3">
    <source>
        <dbReference type="EMBL" id="THV00401.1"/>
    </source>
</evidence>
<evidence type="ECO:0000256" key="2">
    <source>
        <dbReference type="SAM" id="MobiDB-lite"/>
    </source>
</evidence>
<sequence>MAKFSPEPPGKCTNLFSLLDLYAMDPPDSMDVDQAATSNPGSIAQSTTNVPAVTGGGDDGMEVEYETQKRMEKRKRETDDEADDEAERDKVRVIESGPNKGMIKRLQTKISELKETNATLESEIDDVNYQLKTEISDLKRKNDSLLNEIIGLRAIDVSLVDTIDVSSLTQRESERLIPLITKLRDHIQQLEDPSRFIPADFEPSNDSEKNLLSRINQLQTLYDTALKQKAAFLKSMQKSQGEKDALQKQTILLQEVNTEVQGELRQLKTPDQQMDDLKSHIKKLLDDKRCLQLRVETLQQSADGPEHAKTGSSPNFRSMSTQTNEMGSLTGLLPEVRSTSAQTDGVWISSCFQEDPAAELKSLHEKISHVESELEKAKEESESIRKARDRVATVLKTKKEEHEKEKKRYDTVLEQAAERERTWNDEKISIENQIAELSKLRQELSSLTAERDRLKLENEQSVALQTANQNLEISNIEHSGRLASVQKELAELKDLQSKHEKALENQRQQAAKDLAEKIEDLQRVYNEKLNSVLLGKVTAEEQLKEEQTARQRIEVDLQNAKNESESRARALNETLNSLKVQRDQDILKSEQGKVGLQEEVTRLQDEITLLKVCDSHRPRDTIDWATKPSARQGKVAVVHNIKVAHTATNKLLEEGKRNLSKANAAKDVALKKLADEQKSLANLQSSYQVLKSQHQACQDKIETSEQNAADKIQKMTQATDLVKKYREDLTQARDKIQNAENSLKEKTAEIARLQEKVAELEVIPSLSNGHGQTAPNPAATTSNPSAPESAVTWFPGPHQTLGRARVTAALQRAAGAESSSRDAGRARYRLGAVIELQPTPQVPWGNQKPSRFTKTGRRLRTAARESHDDSSSDDEGTDDDDERSRNDGRGTRDPNDSDSDSSDGNESDDEEMGERDDHVVRRKWDRMGTKKKYTQQQQNINCSHLPATKSTMNVSPISSQTQIPMSQSCVTHDSTSVV</sequence>
<feature type="coiled-coil region" evidence="1">
    <location>
        <begin position="360"/>
        <end position="457"/>
    </location>
</feature>
<feature type="compositionally biased region" description="Polar residues" evidence="2">
    <location>
        <begin position="934"/>
        <end position="948"/>
    </location>
</feature>
<feature type="region of interest" description="Disordered" evidence="2">
    <location>
        <begin position="959"/>
        <end position="978"/>
    </location>
</feature>
<feature type="compositionally biased region" description="Polar residues" evidence="2">
    <location>
        <begin position="766"/>
        <end position="786"/>
    </location>
</feature>
<feature type="compositionally biased region" description="Acidic residues" evidence="2">
    <location>
        <begin position="871"/>
        <end position="881"/>
    </location>
</feature>
<feature type="compositionally biased region" description="Polar residues" evidence="2">
    <location>
        <begin position="310"/>
        <end position="322"/>
    </location>
</feature>
<feature type="region of interest" description="Disordered" evidence="2">
    <location>
        <begin position="839"/>
        <end position="948"/>
    </location>
</feature>
<dbReference type="OrthoDB" id="10692167at2759"/>
<feature type="coiled-coil region" evidence="1">
    <location>
        <begin position="482"/>
        <end position="581"/>
    </location>
</feature>
<organism evidence="3 4">
    <name type="scientific">Dendrothele bispora (strain CBS 962.96)</name>
    <dbReference type="NCBI Taxonomy" id="1314807"/>
    <lineage>
        <taxon>Eukaryota</taxon>
        <taxon>Fungi</taxon>
        <taxon>Dikarya</taxon>
        <taxon>Basidiomycota</taxon>
        <taxon>Agaricomycotina</taxon>
        <taxon>Agaricomycetes</taxon>
        <taxon>Agaricomycetidae</taxon>
        <taxon>Agaricales</taxon>
        <taxon>Agaricales incertae sedis</taxon>
        <taxon>Dendrothele</taxon>
    </lineage>
</organism>
<feature type="region of interest" description="Disordered" evidence="2">
    <location>
        <begin position="24"/>
        <end position="90"/>
    </location>
</feature>
<dbReference type="Proteomes" id="UP000297245">
    <property type="component" value="Unassembled WGS sequence"/>
</dbReference>
<proteinExistence type="predicted"/>
<name>A0A4S8MDE6_DENBC</name>
<feature type="compositionally biased region" description="Basic and acidic residues" evidence="2">
    <location>
        <begin position="882"/>
        <end position="895"/>
    </location>
</feature>
<protein>
    <submittedName>
        <fullName evidence="3">Uncharacterized protein</fullName>
    </submittedName>
</protein>
<keyword evidence="1" id="KW-0175">Coiled coil</keyword>
<feature type="region of interest" description="Disordered" evidence="2">
    <location>
        <begin position="766"/>
        <end position="798"/>
    </location>
</feature>
<feature type="compositionally biased region" description="Basic and acidic residues" evidence="2">
    <location>
        <begin position="66"/>
        <end position="78"/>
    </location>
</feature>
<reference evidence="3 4" key="1">
    <citation type="journal article" date="2019" name="Nat. Ecol. Evol.">
        <title>Megaphylogeny resolves global patterns of mushroom evolution.</title>
        <authorList>
            <person name="Varga T."/>
            <person name="Krizsan K."/>
            <person name="Foldi C."/>
            <person name="Dima B."/>
            <person name="Sanchez-Garcia M."/>
            <person name="Sanchez-Ramirez S."/>
            <person name="Szollosi G.J."/>
            <person name="Szarkandi J.G."/>
            <person name="Papp V."/>
            <person name="Albert L."/>
            <person name="Andreopoulos W."/>
            <person name="Angelini C."/>
            <person name="Antonin V."/>
            <person name="Barry K.W."/>
            <person name="Bougher N.L."/>
            <person name="Buchanan P."/>
            <person name="Buyck B."/>
            <person name="Bense V."/>
            <person name="Catcheside P."/>
            <person name="Chovatia M."/>
            <person name="Cooper J."/>
            <person name="Damon W."/>
            <person name="Desjardin D."/>
            <person name="Finy P."/>
            <person name="Geml J."/>
            <person name="Haridas S."/>
            <person name="Hughes K."/>
            <person name="Justo A."/>
            <person name="Karasinski D."/>
            <person name="Kautmanova I."/>
            <person name="Kiss B."/>
            <person name="Kocsube S."/>
            <person name="Kotiranta H."/>
            <person name="LaButti K.M."/>
            <person name="Lechner B.E."/>
            <person name="Liimatainen K."/>
            <person name="Lipzen A."/>
            <person name="Lukacs Z."/>
            <person name="Mihaltcheva S."/>
            <person name="Morgado L.N."/>
            <person name="Niskanen T."/>
            <person name="Noordeloos M.E."/>
            <person name="Ohm R.A."/>
            <person name="Ortiz-Santana B."/>
            <person name="Ovrebo C."/>
            <person name="Racz N."/>
            <person name="Riley R."/>
            <person name="Savchenko A."/>
            <person name="Shiryaev A."/>
            <person name="Soop K."/>
            <person name="Spirin V."/>
            <person name="Szebenyi C."/>
            <person name="Tomsovsky M."/>
            <person name="Tulloss R.E."/>
            <person name="Uehling J."/>
            <person name="Grigoriev I.V."/>
            <person name="Vagvolgyi C."/>
            <person name="Papp T."/>
            <person name="Martin F.M."/>
            <person name="Miettinen O."/>
            <person name="Hibbett D.S."/>
            <person name="Nagy L.G."/>
        </authorList>
    </citation>
    <scope>NUCLEOTIDE SEQUENCE [LARGE SCALE GENOMIC DNA]</scope>
    <source>
        <strain evidence="3 4">CBS 962.96</strain>
    </source>
</reference>
<dbReference type="EMBL" id="ML179104">
    <property type="protein sequence ID" value="THV00401.1"/>
    <property type="molecule type" value="Genomic_DNA"/>
</dbReference>
<feature type="compositionally biased region" description="Acidic residues" evidence="2">
    <location>
        <begin position="896"/>
        <end position="914"/>
    </location>
</feature>
<feature type="compositionally biased region" description="Polar residues" evidence="2">
    <location>
        <begin position="35"/>
        <end position="51"/>
    </location>
</feature>